<dbReference type="InterPro" id="IPR016177">
    <property type="entry name" value="DNA-bd_dom_sf"/>
</dbReference>
<name>A0A5J6CU76_9CAUD</name>
<accession>A0A5J6CU76</accession>
<dbReference type="SUPFAM" id="SSF54060">
    <property type="entry name" value="His-Me finger endonucleases"/>
    <property type="match status" value="1"/>
</dbReference>
<feature type="domain" description="HNH nuclease" evidence="1">
    <location>
        <begin position="55"/>
        <end position="92"/>
    </location>
</feature>
<organism evidence="2 3">
    <name type="scientific">Klebsiella phage vB_KpnP_IME308</name>
    <dbReference type="NCBI Taxonomy" id="2601648"/>
    <lineage>
        <taxon>Viruses</taxon>
        <taxon>Duplodnaviria</taxon>
        <taxon>Heunggongvirae</taxon>
        <taxon>Uroviricota</taxon>
        <taxon>Caudoviricetes</taxon>
        <taxon>Autographivirales</taxon>
        <taxon>Autoscriptoviridae</taxon>
        <taxon>Slopekvirinae</taxon>
        <taxon>Drulisvirus</taxon>
        <taxon>Drulisvirus IME308</taxon>
    </lineage>
</organism>
<protein>
    <recommendedName>
        <fullName evidence="1">HNH nuclease domain-containing protein</fullName>
    </recommendedName>
</protein>
<keyword evidence="3" id="KW-1185">Reference proteome</keyword>
<proteinExistence type="predicted"/>
<reference evidence="2 3" key="1">
    <citation type="submission" date="2019-07" db="EMBL/GenBank/DDBJ databases">
        <authorList>
            <person name="Gao M."/>
            <person name="Bai C."/>
            <person name="Tong Y."/>
        </authorList>
    </citation>
    <scope>NUCLEOTIDE SEQUENCE [LARGE SCALE GENOMIC DNA]</scope>
</reference>
<evidence type="ECO:0000313" key="2">
    <source>
        <dbReference type="EMBL" id="QEQ50363.1"/>
    </source>
</evidence>
<dbReference type="Pfam" id="PF13392">
    <property type="entry name" value="HNH_3"/>
    <property type="match status" value="1"/>
</dbReference>
<evidence type="ECO:0000313" key="3">
    <source>
        <dbReference type="Proteomes" id="UP000322350"/>
    </source>
</evidence>
<dbReference type="Proteomes" id="UP000322350">
    <property type="component" value="Segment"/>
</dbReference>
<dbReference type="InterPro" id="IPR003615">
    <property type="entry name" value="HNH_nuc"/>
</dbReference>
<dbReference type="SUPFAM" id="SSF54171">
    <property type="entry name" value="DNA-binding domain"/>
    <property type="match status" value="1"/>
</dbReference>
<dbReference type="Gene3D" id="3.90.75.20">
    <property type="match status" value="1"/>
</dbReference>
<dbReference type="InterPro" id="IPR044925">
    <property type="entry name" value="His-Me_finger_sf"/>
</dbReference>
<evidence type="ECO:0000259" key="1">
    <source>
        <dbReference type="Pfam" id="PF13392"/>
    </source>
</evidence>
<dbReference type="EMBL" id="MN176572">
    <property type="protein sequence ID" value="QEQ50363.1"/>
    <property type="molecule type" value="Genomic_DNA"/>
</dbReference>
<sequence>MGTREPRLLGLEYNPETGHITRTVRANNRWPPGRPLGSIRKDGYRQIRINGKHELAHLVAWELYYGVKPDGPLDHINNRRDDNRICNLRQSTYVLNSANSKRWAGKELPKGVRKTAAGNYEARLRGKSLGTYSSAEAAHAAYRRAADIQFGEFANYGEDVCEGNEPTGD</sequence>
<dbReference type="GO" id="GO:0003677">
    <property type="term" value="F:DNA binding"/>
    <property type="evidence" value="ECO:0007669"/>
    <property type="project" value="InterPro"/>
</dbReference>